<comment type="caution">
    <text evidence="1">The sequence shown here is derived from an EMBL/GenBank/DDBJ whole genome shotgun (WGS) entry which is preliminary data.</text>
</comment>
<evidence type="ECO:0000313" key="2">
    <source>
        <dbReference type="Proteomes" id="UP001157418"/>
    </source>
</evidence>
<dbReference type="Proteomes" id="UP001157418">
    <property type="component" value="Unassembled WGS sequence"/>
</dbReference>
<dbReference type="GO" id="GO:0009507">
    <property type="term" value="C:chloroplast"/>
    <property type="evidence" value="ECO:0007669"/>
    <property type="project" value="InterPro"/>
</dbReference>
<evidence type="ECO:0000313" key="1">
    <source>
        <dbReference type="EMBL" id="CAH1432815.1"/>
    </source>
</evidence>
<reference evidence="1 2" key="1">
    <citation type="submission" date="2022-01" db="EMBL/GenBank/DDBJ databases">
        <authorList>
            <person name="Xiong W."/>
            <person name="Schranz E."/>
        </authorList>
    </citation>
    <scope>NUCLEOTIDE SEQUENCE [LARGE SCALE GENOMIC DNA]</scope>
</reference>
<dbReference type="PANTHER" id="PTHR35720:SF1">
    <property type="entry name" value="PROTEIN PLASTID TRANSCRIPTIONALLY ACTIVE 12, CHLOROPLASTIC"/>
    <property type="match status" value="1"/>
</dbReference>
<keyword evidence="2" id="KW-1185">Reference proteome</keyword>
<accession>A0AAU9N2L1</accession>
<name>A0AAU9N2L1_9ASTR</name>
<protein>
    <submittedName>
        <fullName evidence="1">Uncharacterized protein</fullName>
    </submittedName>
</protein>
<dbReference type="PANTHER" id="PTHR35720">
    <property type="entry name" value="PROTEIN PLASTID TRANSCRIPTIONALLY ACTIVE 12, CHLOROPLASTIC"/>
    <property type="match status" value="1"/>
</dbReference>
<dbReference type="GO" id="GO:0045893">
    <property type="term" value="P:positive regulation of DNA-templated transcription"/>
    <property type="evidence" value="ECO:0007669"/>
    <property type="project" value="TreeGrafter"/>
</dbReference>
<gene>
    <name evidence="1" type="ORF">LVIROSA_LOCUS19440</name>
</gene>
<dbReference type="EMBL" id="CAKMRJ010003334">
    <property type="protein sequence ID" value="CAH1432815.1"/>
    <property type="molecule type" value="Genomic_DNA"/>
</dbReference>
<dbReference type="AlphaFoldDB" id="A0AAU9N2L1"/>
<sequence length="108" mass="12520">MGAAEYHIMLGTDHRIATNPLSMRMREDQIKQIWGGDSVYPTVNYIDDPHQNGNITSKDEIDKTLASEKVEKVKLNQQFVMMKTSIKIRILERNFTRGQRNKKEKLEG</sequence>
<dbReference type="InterPro" id="IPR034581">
    <property type="entry name" value="PTAC12"/>
</dbReference>
<dbReference type="GO" id="GO:0090228">
    <property type="term" value="P:positive regulation of red or far-red light signaling pathway"/>
    <property type="evidence" value="ECO:0007669"/>
    <property type="project" value="InterPro"/>
</dbReference>
<dbReference type="GO" id="GO:0042793">
    <property type="term" value="P:plastid transcription"/>
    <property type="evidence" value="ECO:0007669"/>
    <property type="project" value="TreeGrafter"/>
</dbReference>
<dbReference type="GO" id="GO:0009416">
    <property type="term" value="P:response to light stimulus"/>
    <property type="evidence" value="ECO:0007669"/>
    <property type="project" value="InterPro"/>
</dbReference>
<dbReference type="GO" id="GO:0005634">
    <property type="term" value="C:nucleus"/>
    <property type="evidence" value="ECO:0007669"/>
    <property type="project" value="InterPro"/>
</dbReference>
<organism evidence="1 2">
    <name type="scientific">Lactuca virosa</name>
    <dbReference type="NCBI Taxonomy" id="75947"/>
    <lineage>
        <taxon>Eukaryota</taxon>
        <taxon>Viridiplantae</taxon>
        <taxon>Streptophyta</taxon>
        <taxon>Embryophyta</taxon>
        <taxon>Tracheophyta</taxon>
        <taxon>Spermatophyta</taxon>
        <taxon>Magnoliopsida</taxon>
        <taxon>eudicotyledons</taxon>
        <taxon>Gunneridae</taxon>
        <taxon>Pentapetalae</taxon>
        <taxon>asterids</taxon>
        <taxon>campanulids</taxon>
        <taxon>Asterales</taxon>
        <taxon>Asteraceae</taxon>
        <taxon>Cichorioideae</taxon>
        <taxon>Cichorieae</taxon>
        <taxon>Lactucinae</taxon>
        <taxon>Lactuca</taxon>
    </lineage>
</organism>
<proteinExistence type="predicted"/>